<evidence type="ECO:0000256" key="2">
    <source>
        <dbReference type="ARBA" id="ARBA00007922"/>
    </source>
</evidence>
<dbReference type="GO" id="GO:0007129">
    <property type="term" value="P:homologous chromosome pairing at meiosis"/>
    <property type="evidence" value="ECO:0007669"/>
    <property type="project" value="TreeGrafter"/>
</dbReference>
<protein>
    <submittedName>
        <fullName evidence="9">Vacuolar protein sorting-associated protein 20</fullName>
    </submittedName>
</protein>
<keyword evidence="6" id="KW-0175">Coiled coil</keyword>
<reference evidence="9" key="1">
    <citation type="journal article" date="2020" name="Fungal Divers.">
        <title>Resolving the Mortierellaceae phylogeny through synthesis of multi-gene phylogenetics and phylogenomics.</title>
        <authorList>
            <person name="Vandepol N."/>
            <person name="Liber J."/>
            <person name="Desiro A."/>
            <person name="Na H."/>
            <person name="Kennedy M."/>
            <person name="Barry K."/>
            <person name="Grigoriev I.V."/>
            <person name="Miller A.N."/>
            <person name="O'Donnell K."/>
            <person name="Stajich J.E."/>
            <person name="Bonito G."/>
        </authorList>
    </citation>
    <scope>NUCLEOTIDE SEQUENCE</scope>
    <source>
        <strain evidence="9">REB-010B</strain>
    </source>
</reference>
<dbReference type="EMBL" id="JAAAIP010000053">
    <property type="protein sequence ID" value="KAG0327557.1"/>
    <property type="molecule type" value="Genomic_DNA"/>
</dbReference>
<accession>A0A9P6RRV3</accession>
<dbReference type="OrthoDB" id="272266at2759"/>
<dbReference type="InterPro" id="IPR036388">
    <property type="entry name" value="WH-like_DNA-bd_sf"/>
</dbReference>
<evidence type="ECO:0000256" key="6">
    <source>
        <dbReference type="SAM" id="Coils"/>
    </source>
</evidence>
<evidence type="ECO:0000259" key="8">
    <source>
        <dbReference type="Pfam" id="PF07106"/>
    </source>
</evidence>
<dbReference type="AlphaFoldDB" id="A0A9P6RRV3"/>
<dbReference type="PANTHER" id="PTHR15938">
    <property type="entry name" value="TBP-1 INTERACTING PROTEIN"/>
    <property type="match status" value="1"/>
</dbReference>
<evidence type="ECO:0000256" key="4">
    <source>
        <dbReference type="ARBA" id="ARBA00023242"/>
    </source>
</evidence>
<keyword evidence="5" id="KW-0469">Meiosis</keyword>
<dbReference type="Proteomes" id="UP000738325">
    <property type="component" value="Unassembled WGS sequence"/>
</dbReference>
<dbReference type="InterPro" id="IPR016181">
    <property type="entry name" value="Acyl_CoA_acyltransferase"/>
</dbReference>
<dbReference type="GO" id="GO:0010774">
    <property type="term" value="P:meiotic strand invasion involved in reciprocal meiotic recombination"/>
    <property type="evidence" value="ECO:0007669"/>
    <property type="project" value="TreeGrafter"/>
</dbReference>
<evidence type="ECO:0000313" key="9">
    <source>
        <dbReference type="EMBL" id="KAG0327557.1"/>
    </source>
</evidence>
<feature type="region of interest" description="Disordered" evidence="7">
    <location>
        <begin position="733"/>
        <end position="786"/>
    </location>
</feature>
<evidence type="ECO:0000256" key="7">
    <source>
        <dbReference type="SAM" id="MobiDB-lite"/>
    </source>
</evidence>
<dbReference type="GO" id="GO:0120230">
    <property type="term" value="F:recombinase activator activity"/>
    <property type="evidence" value="ECO:0007669"/>
    <property type="project" value="TreeGrafter"/>
</dbReference>
<dbReference type="GO" id="GO:0000709">
    <property type="term" value="P:meiotic joint molecule formation"/>
    <property type="evidence" value="ECO:0007669"/>
    <property type="project" value="TreeGrafter"/>
</dbReference>
<evidence type="ECO:0000256" key="1">
    <source>
        <dbReference type="ARBA" id="ARBA00004123"/>
    </source>
</evidence>
<dbReference type="Gene3D" id="1.10.10.10">
    <property type="entry name" value="Winged helix-like DNA-binding domain superfamily/Winged helix DNA-binding domain"/>
    <property type="match status" value="1"/>
</dbReference>
<evidence type="ECO:0000256" key="3">
    <source>
        <dbReference type="ARBA" id="ARBA00023172"/>
    </source>
</evidence>
<dbReference type="Pfam" id="PF03357">
    <property type="entry name" value="Snf7"/>
    <property type="match status" value="1"/>
</dbReference>
<dbReference type="GO" id="GO:0007034">
    <property type="term" value="P:vacuolar transport"/>
    <property type="evidence" value="ECO:0007669"/>
    <property type="project" value="InterPro"/>
</dbReference>
<dbReference type="GO" id="GO:0000794">
    <property type="term" value="C:condensed nuclear chromosome"/>
    <property type="evidence" value="ECO:0007669"/>
    <property type="project" value="TreeGrafter"/>
</dbReference>
<dbReference type="GO" id="GO:0120231">
    <property type="term" value="C:DNA recombinase auxiliary factor complex"/>
    <property type="evidence" value="ECO:0007669"/>
    <property type="project" value="TreeGrafter"/>
</dbReference>
<dbReference type="InterPro" id="IPR005024">
    <property type="entry name" value="Snf7_fam"/>
</dbReference>
<comment type="caution">
    <text evidence="9">The sequence shown here is derived from an EMBL/GenBank/DDBJ whole genome shotgun (WGS) entry which is preliminary data.</text>
</comment>
<dbReference type="GO" id="GO:0003690">
    <property type="term" value="F:double-stranded DNA binding"/>
    <property type="evidence" value="ECO:0007669"/>
    <property type="project" value="TreeGrafter"/>
</dbReference>
<comment type="subcellular location">
    <subcellularLocation>
        <location evidence="1">Nucleus</location>
    </subcellularLocation>
</comment>
<gene>
    <name evidence="9" type="primary">VPS20</name>
    <name evidence="9" type="ORF">BGZ99_007395</name>
</gene>
<sequence>MHSKDFQLRPVAGEEVATTFLELAGQLPMAASQYGLLLATLLDGNANHGQTSGSEHPHYRWAPTLTLGVDGAPSSDTIYVTVSGLAAYFHAHCEPVVQGTFSDTTAAGEASKSSPKDLVSREHFQNVQSAVLEILRHRSAEQTSQGTQEPAMQLFFAINNIWKPVLASVANLTEGNNGVKFVISEKDLLAQEPALQVQCQQLELKHGLTCGPMIESDVKQMIELNGVKYSDEYGLFLIRRSVCFRDKTGEMVAWAGTHQDFSVAALHVRSSYRKLGLGKLVLQKIALMHVRLARQILAKGSDPEASARLEIFAHGDCLTHNTPTMIFMKRCGWRPVGEYLWLGLHPKDNPLEESVDRSTHRRSVEKPENLVLEYLTKQNRPYSVTDIVSNLHGAIAKAECQRVVNSLVEKDLLATKLYGKQAIYVVRQDTIDAATQEDLVAIDRESARLQNVLSEIKSRNRQLSSELTGLNSALTLDQIKARLDQLTAKNEQSEKTLSLLSAGAQLVTPEEKRRITKELEYHRKIWLERRRLFKDMFATVTENLPGKPSDLMAELDIDTQDPFDININPRDLAMGSTASKANKITAHDKAILDLKVQRDKLKQYNKRLDITIAKELGIAKTHIAKGDKKRALLALRRKKFQEGLLEKTMLQMSNLDELTFSIEQALMEKQVFEGLAAGNQVLKELHKEMSLADVEKLMDETAEGIAYQNEIDEMLSTRLSVAEEEDIERELDEIAAKETEDLLPSVPQHDSFEQEQELQESEGQTQRQPSKARAKVPRSLNEPMLA</sequence>
<dbReference type="Gene3D" id="1.10.287.1060">
    <property type="entry name" value="ESAT-6-like"/>
    <property type="match status" value="1"/>
</dbReference>
<feature type="domain" description="Homologous-pairing protein 2 winged helix" evidence="8">
    <location>
        <begin position="368"/>
        <end position="426"/>
    </location>
</feature>
<evidence type="ECO:0000313" key="10">
    <source>
        <dbReference type="Proteomes" id="UP000738325"/>
    </source>
</evidence>
<dbReference type="Pfam" id="PF07106">
    <property type="entry name" value="WHD_TBPIP"/>
    <property type="match status" value="1"/>
</dbReference>
<dbReference type="InterPro" id="IPR010776">
    <property type="entry name" value="Hop2_WH_dom"/>
</dbReference>
<keyword evidence="3" id="KW-0233">DNA recombination</keyword>
<keyword evidence="4" id="KW-0539">Nucleus</keyword>
<proteinExistence type="inferred from homology"/>
<dbReference type="Gene3D" id="3.40.630.30">
    <property type="match status" value="1"/>
</dbReference>
<evidence type="ECO:0000256" key="5">
    <source>
        <dbReference type="ARBA" id="ARBA00023254"/>
    </source>
</evidence>
<keyword evidence="10" id="KW-1185">Reference proteome</keyword>
<dbReference type="SUPFAM" id="SSF55729">
    <property type="entry name" value="Acyl-CoA N-acyltransferases (Nat)"/>
    <property type="match status" value="1"/>
</dbReference>
<comment type="similarity">
    <text evidence="2">Belongs to the HOP2 family.</text>
</comment>
<feature type="coiled-coil region" evidence="6">
    <location>
        <begin position="446"/>
        <end position="496"/>
    </location>
</feature>
<dbReference type="PANTHER" id="PTHR15938:SF0">
    <property type="entry name" value="HOMOLOGOUS-PAIRING PROTEIN 2 HOMOLOG"/>
    <property type="match status" value="1"/>
</dbReference>
<organism evidence="9 10">
    <name type="scientific">Dissophora globulifera</name>
    <dbReference type="NCBI Taxonomy" id="979702"/>
    <lineage>
        <taxon>Eukaryota</taxon>
        <taxon>Fungi</taxon>
        <taxon>Fungi incertae sedis</taxon>
        <taxon>Mucoromycota</taxon>
        <taxon>Mortierellomycotina</taxon>
        <taxon>Mortierellomycetes</taxon>
        <taxon>Mortierellales</taxon>
        <taxon>Mortierellaceae</taxon>
        <taxon>Dissophora</taxon>
    </lineage>
</organism>
<name>A0A9P6RRV3_9FUNG</name>